<reference evidence="1" key="2">
    <citation type="journal article" date="2014" name="ISME J.">
        <title>Microbial stratification in low pH oxic and suboxic macroscopic growths along an acid mine drainage.</title>
        <authorList>
            <person name="Mendez-Garcia C."/>
            <person name="Mesa V."/>
            <person name="Sprenger R.R."/>
            <person name="Richter M."/>
            <person name="Diez M.S."/>
            <person name="Solano J."/>
            <person name="Bargiela R."/>
            <person name="Golyshina O.V."/>
            <person name="Manteca A."/>
            <person name="Ramos J.L."/>
            <person name="Gallego J.R."/>
            <person name="Llorente I."/>
            <person name="Martins Dos Santos V.A."/>
            <person name="Jensen O.N."/>
            <person name="Pelaez A.I."/>
            <person name="Sanchez J."/>
            <person name="Ferrer M."/>
        </authorList>
    </citation>
    <scope>NUCLEOTIDE SEQUENCE</scope>
</reference>
<dbReference type="Pfam" id="PF09853">
    <property type="entry name" value="DUF2080"/>
    <property type="match status" value="1"/>
</dbReference>
<comment type="caution">
    <text evidence="1">The sequence shown here is derived from an EMBL/GenBank/DDBJ whole genome shotgun (WGS) entry which is preliminary data.</text>
</comment>
<sequence>MPRKAAPVIEVAELTVRGVEGFFEKTVTRFGNGAKIDCPKQYVGRGVYVIVRKPKAEVSDRTARRRK</sequence>
<proteinExistence type="predicted"/>
<protein>
    <submittedName>
        <fullName evidence="1">Transposon-encoded protein</fullName>
    </submittedName>
</protein>
<dbReference type="NCBIfam" id="NF033496">
    <property type="entry name" value="DUF2080_fam_acc"/>
    <property type="match status" value="1"/>
</dbReference>
<dbReference type="InterPro" id="IPR019205">
    <property type="entry name" value="DUF2080_transposon-encoded"/>
</dbReference>
<name>T1BUV9_9ZZZZ</name>
<organism evidence="1">
    <name type="scientific">mine drainage metagenome</name>
    <dbReference type="NCBI Taxonomy" id="410659"/>
    <lineage>
        <taxon>unclassified sequences</taxon>
        <taxon>metagenomes</taxon>
        <taxon>ecological metagenomes</taxon>
    </lineage>
</organism>
<dbReference type="AlphaFoldDB" id="T1BUV9"/>
<evidence type="ECO:0000313" key="1">
    <source>
        <dbReference type="EMBL" id="EQD73597.1"/>
    </source>
</evidence>
<reference evidence="1" key="1">
    <citation type="submission" date="2013-08" db="EMBL/GenBank/DDBJ databases">
        <authorList>
            <person name="Mendez C."/>
            <person name="Richter M."/>
            <person name="Ferrer M."/>
            <person name="Sanchez J."/>
        </authorList>
    </citation>
    <scope>NUCLEOTIDE SEQUENCE</scope>
</reference>
<gene>
    <name evidence="1" type="ORF">B1A_04866</name>
</gene>
<accession>T1BUV9</accession>
<dbReference type="EMBL" id="AUZX01003551">
    <property type="protein sequence ID" value="EQD73597.1"/>
    <property type="molecule type" value="Genomic_DNA"/>
</dbReference>